<dbReference type="AlphaFoldDB" id="A0A415NB65"/>
<proteinExistence type="predicted"/>
<dbReference type="Proteomes" id="UP000285013">
    <property type="component" value="Unassembled WGS sequence"/>
</dbReference>
<feature type="domain" description="DUF3592" evidence="2">
    <location>
        <begin position="54"/>
        <end position="99"/>
    </location>
</feature>
<keyword evidence="1" id="KW-0812">Transmembrane</keyword>
<feature type="transmembrane region" description="Helical" evidence="1">
    <location>
        <begin position="115"/>
        <end position="131"/>
    </location>
</feature>
<keyword evidence="1" id="KW-0472">Membrane</keyword>
<organism evidence="3 4">
    <name type="scientific">Bacteroides intestinalis</name>
    <dbReference type="NCBI Taxonomy" id="329854"/>
    <lineage>
        <taxon>Bacteria</taxon>
        <taxon>Pseudomonadati</taxon>
        <taxon>Bacteroidota</taxon>
        <taxon>Bacteroidia</taxon>
        <taxon>Bacteroidales</taxon>
        <taxon>Bacteroidaceae</taxon>
        <taxon>Bacteroides</taxon>
    </lineage>
</organism>
<evidence type="ECO:0000259" key="2">
    <source>
        <dbReference type="Pfam" id="PF12158"/>
    </source>
</evidence>
<dbReference type="RefSeq" id="WP_118422871.1">
    <property type="nucleotide sequence ID" value="NZ_QRPE01000006.1"/>
</dbReference>
<evidence type="ECO:0000313" key="3">
    <source>
        <dbReference type="EMBL" id="RHL94079.1"/>
    </source>
</evidence>
<evidence type="ECO:0000313" key="4">
    <source>
        <dbReference type="Proteomes" id="UP000285013"/>
    </source>
</evidence>
<dbReference type="EMBL" id="QRPE01000006">
    <property type="protein sequence ID" value="RHL94079.1"/>
    <property type="molecule type" value="Genomic_DNA"/>
</dbReference>
<name>A0A415NB65_9BACE</name>
<protein>
    <recommendedName>
        <fullName evidence="2">DUF3592 domain-containing protein</fullName>
    </recommendedName>
</protein>
<feature type="transmembrane region" description="Helical" evidence="1">
    <location>
        <begin position="7"/>
        <end position="29"/>
    </location>
</feature>
<evidence type="ECO:0000256" key="1">
    <source>
        <dbReference type="SAM" id="Phobius"/>
    </source>
</evidence>
<gene>
    <name evidence="3" type="ORF">DWZ95_07765</name>
</gene>
<comment type="caution">
    <text evidence="3">The sequence shown here is derived from an EMBL/GenBank/DDBJ whole genome shotgun (WGS) entry which is preliminary data.</text>
</comment>
<dbReference type="Pfam" id="PF12158">
    <property type="entry name" value="DUF3592"/>
    <property type="match status" value="1"/>
</dbReference>
<keyword evidence="1" id="KW-1133">Transmembrane helix</keyword>
<sequence>MKKNKYYISYSLGIVAILFISYLVMGGFIKKQSLGRNIEYVKAIIIDHFYTIRYTDFFSYKFSVNGQEYHGSGWHYPDSDTFSVGDTIRVVYDKVNPDNNKTYRDYIYSQKERPFIIPVLILMVLLPLWRYRKK</sequence>
<accession>A0A415NB65</accession>
<dbReference type="InterPro" id="IPR021994">
    <property type="entry name" value="DUF3592"/>
</dbReference>
<reference evidence="3 4" key="1">
    <citation type="submission" date="2018-08" db="EMBL/GenBank/DDBJ databases">
        <title>A genome reference for cultivated species of the human gut microbiota.</title>
        <authorList>
            <person name="Zou Y."/>
            <person name="Xue W."/>
            <person name="Luo G."/>
        </authorList>
    </citation>
    <scope>NUCLEOTIDE SEQUENCE [LARGE SCALE GENOMIC DNA]</scope>
    <source>
        <strain evidence="3 4">AF36-16BH</strain>
    </source>
</reference>